<dbReference type="PANTHER" id="PTHR24379">
    <property type="entry name" value="KRAB AND ZINC FINGER DOMAIN-CONTAINING"/>
    <property type="match status" value="1"/>
</dbReference>
<dbReference type="FunFam" id="3.30.160.60:FF:000145">
    <property type="entry name" value="Zinc finger protein 574"/>
    <property type="match status" value="1"/>
</dbReference>
<reference evidence="11" key="1">
    <citation type="submission" date="2017-09" db="EMBL/GenBank/DDBJ databases">
        <title>Contemporary evolution of a Lepidopteran species, Heliothis virescens, in response to modern agricultural practices.</title>
        <authorList>
            <person name="Fritz M.L."/>
            <person name="Deyonke A.M."/>
            <person name="Papanicolaou A."/>
            <person name="Micinski S."/>
            <person name="Westbrook J."/>
            <person name="Gould F."/>
        </authorList>
    </citation>
    <scope>NUCLEOTIDE SEQUENCE [LARGE SCALE GENOMIC DNA]</scope>
    <source>
        <strain evidence="11">HvINT-</strain>
        <tissue evidence="11">Whole body</tissue>
    </source>
</reference>
<dbReference type="SMART" id="SM00868">
    <property type="entry name" value="zf-AD"/>
    <property type="match status" value="1"/>
</dbReference>
<dbReference type="PROSITE" id="PS51915">
    <property type="entry name" value="ZAD"/>
    <property type="match status" value="1"/>
</dbReference>
<feature type="domain" description="C2H2-type" evidence="9">
    <location>
        <begin position="645"/>
        <end position="672"/>
    </location>
</feature>
<gene>
    <name evidence="11" type="ORF">B5V51_10602</name>
</gene>
<dbReference type="PROSITE" id="PS50157">
    <property type="entry name" value="ZINC_FINGER_C2H2_2"/>
    <property type="match status" value="10"/>
</dbReference>
<dbReference type="GO" id="GO:0008270">
    <property type="term" value="F:zinc ion binding"/>
    <property type="evidence" value="ECO:0007669"/>
    <property type="project" value="UniProtKB-UniRule"/>
</dbReference>
<evidence type="ECO:0000256" key="8">
    <source>
        <dbReference type="PROSITE-ProRule" id="PRU01263"/>
    </source>
</evidence>
<dbReference type="FunFam" id="3.30.160.60:FF:000446">
    <property type="entry name" value="Zinc finger protein"/>
    <property type="match status" value="2"/>
</dbReference>
<dbReference type="AlphaFoldDB" id="A0A2A4JW96"/>
<feature type="domain" description="C2H2-type" evidence="9">
    <location>
        <begin position="283"/>
        <end position="310"/>
    </location>
</feature>
<dbReference type="InterPro" id="IPR013087">
    <property type="entry name" value="Znf_C2H2_type"/>
</dbReference>
<feature type="binding site" evidence="8">
    <location>
        <position position="51"/>
    </location>
    <ligand>
        <name>Zn(2+)</name>
        <dbReference type="ChEBI" id="CHEBI:29105"/>
    </ligand>
</feature>
<feature type="domain" description="C2H2-type" evidence="9">
    <location>
        <begin position="463"/>
        <end position="491"/>
    </location>
</feature>
<accession>A0A2A4JW96</accession>
<feature type="domain" description="C2H2-type" evidence="9">
    <location>
        <begin position="595"/>
        <end position="623"/>
    </location>
</feature>
<dbReference type="InterPro" id="IPR012934">
    <property type="entry name" value="Znf_AD"/>
</dbReference>
<feature type="domain" description="C2H2-type" evidence="9">
    <location>
        <begin position="567"/>
        <end position="594"/>
    </location>
</feature>
<evidence type="ECO:0008006" key="12">
    <source>
        <dbReference type="Google" id="ProtNLM"/>
    </source>
</evidence>
<keyword evidence="2 8" id="KW-0479">Metal-binding</keyword>
<evidence type="ECO:0000256" key="2">
    <source>
        <dbReference type="ARBA" id="ARBA00022723"/>
    </source>
</evidence>
<dbReference type="EMBL" id="NWSH01000508">
    <property type="protein sequence ID" value="PCG75968.1"/>
    <property type="molecule type" value="Genomic_DNA"/>
</dbReference>
<dbReference type="GO" id="GO:0005634">
    <property type="term" value="C:nucleus"/>
    <property type="evidence" value="ECO:0007669"/>
    <property type="project" value="UniProtKB-SubCell"/>
</dbReference>
<evidence type="ECO:0000313" key="11">
    <source>
        <dbReference type="EMBL" id="PCG75968.1"/>
    </source>
</evidence>
<organism evidence="11">
    <name type="scientific">Heliothis virescens</name>
    <name type="common">Tobacco budworm moth</name>
    <dbReference type="NCBI Taxonomy" id="7102"/>
    <lineage>
        <taxon>Eukaryota</taxon>
        <taxon>Metazoa</taxon>
        <taxon>Ecdysozoa</taxon>
        <taxon>Arthropoda</taxon>
        <taxon>Hexapoda</taxon>
        <taxon>Insecta</taxon>
        <taxon>Pterygota</taxon>
        <taxon>Neoptera</taxon>
        <taxon>Endopterygota</taxon>
        <taxon>Lepidoptera</taxon>
        <taxon>Glossata</taxon>
        <taxon>Ditrysia</taxon>
        <taxon>Noctuoidea</taxon>
        <taxon>Noctuidae</taxon>
        <taxon>Heliothinae</taxon>
        <taxon>Heliothis</taxon>
    </lineage>
</organism>
<keyword evidence="3" id="KW-0677">Repeat</keyword>
<keyword evidence="5 8" id="KW-0862">Zinc</keyword>
<dbReference type="SMART" id="SM00355">
    <property type="entry name" value="ZnF_C2H2"/>
    <property type="match status" value="15"/>
</dbReference>
<evidence type="ECO:0000256" key="5">
    <source>
        <dbReference type="ARBA" id="ARBA00022833"/>
    </source>
</evidence>
<proteinExistence type="predicted"/>
<dbReference type="Gene3D" id="3.30.160.60">
    <property type="entry name" value="Classic Zinc Finger"/>
    <property type="match status" value="11"/>
</dbReference>
<keyword evidence="4 7" id="KW-0863">Zinc-finger</keyword>
<evidence type="ECO:0000256" key="3">
    <source>
        <dbReference type="ARBA" id="ARBA00022737"/>
    </source>
</evidence>
<dbReference type="InterPro" id="IPR036236">
    <property type="entry name" value="Znf_C2H2_sf"/>
</dbReference>
<feature type="domain" description="C2H2-type" evidence="9">
    <location>
        <begin position="539"/>
        <end position="566"/>
    </location>
</feature>
<comment type="caution">
    <text evidence="11">The sequence shown here is derived from an EMBL/GenBank/DDBJ whole genome shotgun (WGS) entry which is preliminary data.</text>
</comment>
<dbReference type="SUPFAM" id="SSF57667">
    <property type="entry name" value="beta-beta-alpha zinc fingers"/>
    <property type="match status" value="6"/>
</dbReference>
<evidence type="ECO:0000256" key="1">
    <source>
        <dbReference type="ARBA" id="ARBA00004123"/>
    </source>
</evidence>
<dbReference type="PANTHER" id="PTHR24379:SF121">
    <property type="entry name" value="C2H2-TYPE DOMAIN-CONTAINING PROTEIN"/>
    <property type="match status" value="1"/>
</dbReference>
<feature type="binding site" evidence="8">
    <location>
        <position position="48"/>
    </location>
    <ligand>
        <name>Zn(2+)</name>
        <dbReference type="ChEBI" id="CHEBI:29105"/>
    </ligand>
</feature>
<dbReference type="STRING" id="7102.A0A2A4JW96"/>
<feature type="binding site" evidence="8">
    <location>
        <position position="7"/>
    </location>
    <ligand>
        <name>Zn(2+)</name>
        <dbReference type="ChEBI" id="CHEBI:29105"/>
    </ligand>
</feature>
<feature type="binding site" evidence="8">
    <location>
        <position position="10"/>
    </location>
    <ligand>
        <name>Zn(2+)</name>
        <dbReference type="ChEBI" id="CHEBI:29105"/>
    </ligand>
</feature>
<keyword evidence="6" id="KW-0539">Nucleus</keyword>
<feature type="domain" description="C2H2-type" evidence="9">
    <location>
        <begin position="365"/>
        <end position="393"/>
    </location>
</feature>
<feature type="domain" description="C2H2-type" evidence="9">
    <location>
        <begin position="701"/>
        <end position="728"/>
    </location>
</feature>
<evidence type="ECO:0000259" key="10">
    <source>
        <dbReference type="PROSITE" id="PS51915"/>
    </source>
</evidence>
<comment type="subcellular location">
    <subcellularLocation>
        <location evidence="1">Nucleus</location>
    </subcellularLocation>
</comment>
<evidence type="ECO:0000256" key="6">
    <source>
        <dbReference type="ARBA" id="ARBA00023242"/>
    </source>
</evidence>
<feature type="domain" description="ZAD" evidence="10">
    <location>
        <begin position="5"/>
        <end position="75"/>
    </location>
</feature>
<name>A0A2A4JW96_HELVI</name>
<dbReference type="Pfam" id="PF00096">
    <property type="entry name" value="zf-C2H2"/>
    <property type="match status" value="5"/>
</dbReference>
<feature type="domain" description="C2H2-type" evidence="9">
    <location>
        <begin position="729"/>
        <end position="757"/>
    </location>
</feature>
<sequence length="768" mass="89176">MVDVQVCRICLNMGVAMQDLLAYPLETYFASFMIESKPVHTELPPYACYECAALLKKYHLFKQKGLHSQGLLCSVIDDCGKITPPQIKSISRTNLLAYSKVTQIDIVAEDSTNSLTIDLPYTYTVEETTNCLNIDQPDFMVKVIKKEDHDYTEVPDDITPGISSDEEEFESIGKKKLRDLEKVDICVKMDLDEESDESELPLTMVDVKRLPLRKSRAVTKKQGRLKRNNTRVPKKRSIEVKEDTLCEDKADLDDITVVTLTLEDQLEEINNRKQSSNYLNCPYKCHLCYKGFNNTHTWKHHLTKHTPSAGDVECNICKYRFKTKKNLQRHVLNHGRKYVCKLCPYNSRNITTVKQHQGSHKGVTHKCNFCDEVFTVRTTYVSHMRIKHPSENICGYCGYSFHSQRGLLVHKNMVHKDVDVKPEENTEEGPYCAECDVKFISSDAYKRHIVMSVKHTQTTDPINGCRVCGTTFADPEELRLHHRKEHPKRQPKHYRLKTAKNKWPAKCQHCPQEIENARAYWKHFRTMHPNENYPVQKKCVCDICGKRFACNALLTLHKRTHVGERPYKCSRCDRACYSAFDLRVHQQKHSDVRPFPCTVCAKAFKRKEALERHLKCPQEIENARAYWKHFRTMHPNENYPVQKKCVCDICGKRFACNALLTLHKRTHVGERPYKCSRCDRACYSAFDLRVHQQKHSDVRPFPCTVCAKAFKRKEALERHLKIHSGDNPYKCEICGVAFNKSCTRTLHVRTVHTKEPAPPRKRRNKINK</sequence>
<feature type="domain" description="C2H2-type" evidence="9">
    <location>
        <begin position="673"/>
        <end position="700"/>
    </location>
</feature>
<evidence type="ECO:0000256" key="7">
    <source>
        <dbReference type="PROSITE-ProRule" id="PRU00042"/>
    </source>
</evidence>
<evidence type="ECO:0000259" key="9">
    <source>
        <dbReference type="PROSITE" id="PS50157"/>
    </source>
</evidence>
<protein>
    <recommendedName>
        <fullName evidence="12">Protein krueppel</fullName>
    </recommendedName>
</protein>
<dbReference type="PROSITE" id="PS00028">
    <property type="entry name" value="ZINC_FINGER_C2H2_1"/>
    <property type="match status" value="12"/>
</dbReference>
<evidence type="ECO:0000256" key="4">
    <source>
        <dbReference type="ARBA" id="ARBA00022771"/>
    </source>
</evidence>